<gene>
    <name evidence="7" type="ORF">ACFP3V_08315</name>
</gene>
<feature type="DNA-binding region" description="H-T-H motif" evidence="5">
    <location>
        <begin position="27"/>
        <end position="46"/>
    </location>
</feature>
<protein>
    <submittedName>
        <fullName evidence="7">TetR/AcrR family transcriptional regulator</fullName>
    </submittedName>
</protein>
<evidence type="ECO:0000256" key="3">
    <source>
        <dbReference type="ARBA" id="ARBA00023125"/>
    </source>
</evidence>
<feature type="domain" description="HTH tetR-type" evidence="6">
    <location>
        <begin position="4"/>
        <end position="64"/>
    </location>
</feature>
<keyword evidence="8" id="KW-1185">Reference proteome</keyword>
<dbReference type="EMBL" id="JBHSQJ010000030">
    <property type="protein sequence ID" value="MFC5907220.1"/>
    <property type="molecule type" value="Genomic_DNA"/>
</dbReference>
<evidence type="ECO:0000313" key="8">
    <source>
        <dbReference type="Proteomes" id="UP001596174"/>
    </source>
</evidence>
<keyword evidence="2" id="KW-0805">Transcription regulation</keyword>
<evidence type="ECO:0000256" key="2">
    <source>
        <dbReference type="ARBA" id="ARBA00023015"/>
    </source>
</evidence>
<reference evidence="8" key="1">
    <citation type="journal article" date="2019" name="Int. J. Syst. Evol. Microbiol.">
        <title>The Global Catalogue of Microorganisms (GCM) 10K type strain sequencing project: providing services to taxonomists for standard genome sequencing and annotation.</title>
        <authorList>
            <consortium name="The Broad Institute Genomics Platform"/>
            <consortium name="The Broad Institute Genome Sequencing Center for Infectious Disease"/>
            <person name="Wu L."/>
            <person name="Ma J."/>
        </authorList>
    </citation>
    <scope>NUCLEOTIDE SEQUENCE [LARGE SCALE GENOMIC DNA]</scope>
    <source>
        <strain evidence="8">JCM 4816</strain>
    </source>
</reference>
<evidence type="ECO:0000259" key="6">
    <source>
        <dbReference type="PROSITE" id="PS50977"/>
    </source>
</evidence>
<evidence type="ECO:0000256" key="5">
    <source>
        <dbReference type="PROSITE-ProRule" id="PRU00335"/>
    </source>
</evidence>
<dbReference type="SUPFAM" id="SSF48498">
    <property type="entry name" value="Tetracyclin repressor-like, C-terminal domain"/>
    <property type="match status" value="1"/>
</dbReference>
<dbReference type="PANTHER" id="PTHR47506:SF1">
    <property type="entry name" value="HTH-TYPE TRANSCRIPTIONAL REGULATOR YJDC"/>
    <property type="match status" value="1"/>
</dbReference>
<evidence type="ECO:0000313" key="7">
    <source>
        <dbReference type="EMBL" id="MFC5907220.1"/>
    </source>
</evidence>
<dbReference type="InterPro" id="IPR001647">
    <property type="entry name" value="HTH_TetR"/>
</dbReference>
<proteinExistence type="predicted"/>
<comment type="caution">
    <text evidence="7">The sequence shown here is derived from an EMBL/GenBank/DDBJ whole genome shotgun (WGS) entry which is preliminary data.</text>
</comment>
<dbReference type="InterPro" id="IPR039538">
    <property type="entry name" value="BetI_C"/>
</dbReference>
<name>A0ABW1FXL6_9ACTN</name>
<sequence>MASQETRRALIAGAIATLREVGHAKASAREIAGRAGCNQALVFYHFGSVNGLLIAALDHVAEQRRARYQALVDDAKGLGGLAQAARQVFEEDLTAGHTAVLLELLAAAQTDPQLRPQVAERLRPWREFASDAVRGTLLGRLLPADELAHAVVAMYLGLELLAAVDGDPAPARALFDRLDKTRAPWRRP</sequence>
<organism evidence="7 8">
    <name type="scientific">Streptacidiphilus monticola</name>
    <dbReference type="NCBI Taxonomy" id="2161674"/>
    <lineage>
        <taxon>Bacteria</taxon>
        <taxon>Bacillati</taxon>
        <taxon>Actinomycetota</taxon>
        <taxon>Actinomycetes</taxon>
        <taxon>Kitasatosporales</taxon>
        <taxon>Streptomycetaceae</taxon>
        <taxon>Streptacidiphilus</taxon>
    </lineage>
</organism>
<dbReference type="InterPro" id="IPR009057">
    <property type="entry name" value="Homeodomain-like_sf"/>
</dbReference>
<dbReference type="Pfam" id="PF00440">
    <property type="entry name" value="TetR_N"/>
    <property type="match status" value="1"/>
</dbReference>
<keyword evidence="1" id="KW-0678">Repressor</keyword>
<keyword evidence="3 5" id="KW-0238">DNA-binding</keyword>
<dbReference type="PANTHER" id="PTHR47506">
    <property type="entry name" value="TRANSCRIPTIONAL REGULATORY PROTEIN"/>
    <property type="match status" value="1"/>
</dbReference>
<dbReference type="InterPro" id="IPR036271">
    <property type="entry name" value="Tet_transcr_reg_TetR-rel_C_sf"/>
</dbReference>
<evidence type="ECO:0000256" key="1">
    <source>
        <dbReference type="ARBA" id="ARBA00022491"/>
    </source>
</evidence>
<dbReference type="SUPFAM" id="SSF46689">
    <property type="entry name" value="Homeodomain-like"/>
    <property type="match status" value="1"/>
</dbReference>
<dbReference type="Gene3D" id="1.10.357.10">
    <property type="entry name" value="Tetracycline Repressor, domain 2"/>
    <property type="match status" value="1"/>
</dbReference>
<dbReference type="Proteomes" id="UP001596174">
    <property type="component" value="Unassembled WGS sequence"/>
</dbReference>
<dbReference type="PROSITE" id="PS50977">
    <property type="entry name" value="HTH_TETR_2"/>
    <property type="match status" value="1"/>
</dbReference>
<accession>A0ABW1FXL6</accession>
<evidence type="ECO:0000256" key="4">
    <source>
        <dbReference type="ARBA" id="ARBA00023163"/>
    </source>
</evidence>
<dbReference type="RefSeq" id="WP_380581420.1">
    <property type="nucleotide sequence ID" value="NZ_JBHSQJ010000030.1"/>
</dbReference>
<keyword evidence="4" id="KW-0804">Transcription</keyword>
<dbReference type="Pfam" id="PF13977">
    <property type="entry name" value="TetR_C_6"/>
    <property type="match status" value="1"/>
</dbReference>